<comment type="caution">
    <text evidence="7">The sequence shown here is derived from an EMBL/GenBank/DDBJ whole genome shotgun (WGS) entry which is preliminary data.</text>
</comment>
<feature type="domain" description="Reverse transcriptase" evidence="6">
    <location>
        <begin position="279"/>
        <end position="468"/>
    </location>
</feature>
<evidence type="ECO:0000313" key="8">
    <source>
        <dbReference type="Proteomes" id="UP000830375"/>
    </source>
</evidence>
<evidence type="ECO:0000259" key="6">
    <source>
        <dbReference type="PROSITE" id="PS50878"/>
    </source>
</evidence>
<dbReference type="Pfam" id="PF17919">
    <property type="entry name" value="RT_RNaseH_2"/>
    <property type="match status" value="1"/>
</dbReference>
<gene>
    <name evidence="7" type="ORF">H4Q32_020303</name>
</gene>
<evidence type="ECO:0000256" key="4">
    <source>
        <dbReference type="SAM" id="MobiDB-lite"/>
    </source>
</evidence>
<keyword evidence="3" id="KW-0511">Multifunctional enzyme</keyword>
<reference evidence="7 8" key="1">
    <citation type="submission" date="2022-01" db="EMBL/GenBank/DDBJ databases">
        <title>A high-quality chromosome-level genome assembly of rohu carp, Labeo rohita.</title>
        <authorList>
            <person name="Arick M.A. II"/>
            <person name="Hsu C.-Y."/>
            <person name="Magbanua Z."/>
            <person name="Pechanova O."/>
            <person name="Grover C."/>
            <person name="Miller E."/>
            <person name="Thrash A."/>
            <person name="Ezzel L."/>
            <person name="Alam S."/>
            <person name="Benzie J."/>
            <person name="Hamilton M."/>
            <person name="Karsi A."/>
            <person name="Lawrence M.L."/>
            <person name="Peterson D.G."/>
        </authorList>
    </citation>
    <scope>NUCLEOTIDE SEQUENCE [LARGE SCALE GENOMIC DNA]</scope>
    <source>
        <strain evidence="8">BAU-BD-2019</strain>
        <tissue evidence="7">Blood</tissue>
    </source>
</reference>
<feature type="region of interest" description="Disordered" evidence="4">
    <location>
        <begin position="26"/>
        <end position="50"/>
    </location>
</feature>
<dbReference type="CDD" id="cd01647">
    <property type="entry name" value="RT_LTR"/>
    <property type="match status" value="1"/>
</dbReference>
<feature type="region of interest" description="Disordered" evidence="4">
    <location>
        <begin position="122"/>
        <end position="164"/>
    </location>
</feature>
<dbReference type="EC" id="3.1.26.4" evidence="2"/>
<dbReference type="Gene3D" id="3.10.10.10">
    <property type="entry name" value="HIV Type 1 Reverse Transcriptase, subunit A, domain 1"/>
    <property type="match status" value="1"/>
</dbReference>
<dbReference type="SUPFAM" id="SSF56672">
    <property type="entry name" value="DNA/RNA polymerases"/>
    <property type="match status" value="1"/>
</dbReference>
<dbReference type="Gene3D" id="3.30.70.270">
    <property type="match status" value="2"/>
</dbReference>
<accession>A0ABQ8LFJ9</accession>
<keyword evidence="8" id="KW-1185">Reference proteome</keyword>
<keyword evidence="5" id="KW-0732">Signal</keyword>
<evidence type="ECO:0000256" key="1">
    <source>
        <dbReference type="ARBA" id="ARBA00010879"/>
    </source>
</evidence>
<dbReference type="Proteomes" id="UP000830375">
    <property type="component" value="Unassembled WGS sequence"/>
</dbReference>
<organism evidence="7 8">
    <name type="scientific">Labeo rohita</name>
    <name type="common">Indian major carp</name>
    <name type="synonym">Cyprinus rohita</name>
    <dbReference type="NCBI Taxonomy" id="84645"/>
    <lineage>
        <taxon>Eukaryota</taxon>
        <taxon>Metazoa</taxon>
        <taxon>Chordata</taxon>
        <taxon>Craniata</taxon>
        <taxon>Vertebrata</taxon>
        <taxon>Euteleostomi</taxon>
        <taxon>Actinopterygii</taxon>
        <taxon>Neopterygii</taxon>
        <taxon>Teleostei</taxon>
        <taxon>Ostariophysi</taxon>
        <taxon>Cypriniformes</taxon>
        <taxon>Cyprinidae</taxon>
        <taxon>Labeoninae</taxon>
        <taxon>Labeonini</taxon>
        <taxon>Labeo</taxon>
    </lineage>
</organism>
<feature type="chain" id="PRO_5046064710" description="ribonuclease H" evidence="5">
    <location>
        <begin position="17"/>
        <end position="671"/>
    </location>
</feature>
<dbReference type="InterPro" id="IPR050951">
    <property type="entry name" value="Retrovirus_Pol_polyprotein"/>
</dbReference>
<dbReference type="InterPro" id="IPR043502">
    <property type="entry name" value="DNA/RNA_pol_sf"/>
</dbReference>
<feature type="signal peptide" evidence="5">
    <location>
        <begin position="1"/>
        <end position="16"/>
    </location>
</feature>
<sequence>MKSLLFLLGGLPVLSPINPLLHPLVPSRQTAHPSREAHVPDPKPYSGGKGSRSVAEYSVEFCIIAAEPGWNDVSLQELFLNGLSDRIKDELAVKDRCDSLDSLVSLSITLDNRLREHRREKVSNANSSTFPRSTTWSLAKDVTESPSSTHASANPTPGDEPMQLGRAHLTPAERLRRLKAALVDSGADDSFLDAKFASQAGILTVPLDSPISVNALDGKFLAQITHRTVPLLLVLSGNHQKVVNWSLPCHSSCLQSALPPVEDILPVSIPEPPDLSIIPSEYHDLGAVFSKDQTLTLPPHRPYDCSIDLLPGAPLPTSRLYNLSRPEREAMEKYIHDSLAAAFDLLHGATVFTKLDLRNAYHLVRIKGDEWKTAFNTPLEHFEYLVMPFGLTNSPAVFQALVNDVHRDFLNCFIFVYLDDILIFSHTLSEHISHVCVVLQRLLENKLFVKAEKYEFHVSSVNFLGYVIEGGQVKTDPEKIQAVIEWPKPTTLKQLQRFLGFANFYRRFIRDYSRVAAPLTSLTTSSTPFKWTQKADRAFVKLKELFTSAPVLIQPDPFRQFIVEVDASDSGVGAILSQHSATDQKLHPYALSQQFVPEEEPSSPETILPFSCVVAAITWEIESVIREAQHTQPDPGNGPPGRLFVPNAVFQGSPVSPCFPVCLSSSFLSHS</sequence>
<dbReference type="PANTHER" id="PTHR37984:SF5">
    <property type="entry name" value="PROTEIN NYNRIN-LIKE"/>
    <property type="match status" value="1"/>
</dbReference>
<evidence type="ECO:0000256" key="2">
    <source>
        <dbReference type="ARBA" id="ARBA00012180"/>
    </source>
</evidence>
<dbReference type="PANTHER" id="PTHR37984">
    <property type="entry name" value="PROTEIN CBG26694"/>
    <property type="match status" value="1"/>
</dbReference>
<protein>
    <recommendedName>
        <fullName evidence="2">ribonuclease H</fullName>
        <ecNumber evidence="2">3.1.26.4</ecNumber>
    </recommendedName>
</protein>
<dbReference type="EMBL" id="JACTAM010000024">
    <property type="protein sequence ID" value="KAI2649094.1"/>
    <property type="molecule type" value="Genomic_DNA"/>
</dbReference>
<feature type="compositionally biased region" description="Polar residues" evidence="4">
    <location>
        <begin position="123"/>
        <end position="137"/>
    </location>
</feature>
<dbReference type="CDD" id="cd00303">
    <property type="entry name" value="retropepsin_like"/>
    <property type="match status" value="1"/>
</dbReference>
<dbReference type="PROSITE" id="PS50878">
    <property type="entry name" value="RT_POL"/>
    <property type="match status" value="1"/>
</dbReference>
<dbReference type="InterPro" id="IPR000477">
    <property type="entry name" value="RT_dom"/>
</dbReference>
<comment type="similarity">
    <text evidence="1">Belongs to the beta type-B retroviral polymerase family. HERV class-II K(HML-2) pol subfamily.</text>
</comment>
<proteinExistence type="inferred from homology"/>
<evidence type="ECO:0000256" key="3">
    <source>
        <dbReference type="ARBA" id="ARBA00023268"/>
    </source>
</evidence>
<evidence type="ECO:0000313" key="7">
    <source>
        <dbReference type="EMBL" id="KAI2649094.1"/>
    </source>
</evidence>
<name>A0ABQ8LFJ9_LABRO</name>
<dbReference type="Pfam" id="PF00078">
    <property type="entry name" value="RVT_1"/>
    <property type="match status" value="1"/>
</dbReference>
<evidence type="ECO:0000256" key="5">
    <source>
        <dbReference type="SAM" id="SignalP"/>
    </source>
</evidence>
<dbReference type="InterPro" id="IPR041577">
    <property type="entry name" value="RT_RNaseH_2"/>
</dbReference>
<feature type="compositionally biased region" description="Polar residues" evidence="4">
    <location>
        <begin position="144"/>
        <end position="155"/>
    </location>
</feature>
<dbReference type="InterPro" id="IPR043128">
    <property type="entry name" value="Rev_trsase/Diguanyl_cyclase"/>
</dbReference>